<dbReference type="AlphaFoldDB" id="A0A897NL01"/>
<gene>
    <name evidence="1" type="ORF">HSBGL_4043</name>
</gene>
<sequence>MYIGGLPGVIETQPTAEVNEKLEHFWAVSRFVDQLRSVCEEYGISSST</sequence>
<dbReference type="EMBL" id="CP064790">
    <property type="protein sequence ID" value="QSG13457.1"/>
    <property type="molecule type" value="Genomic_DNA"/>
</dbReference>
<dbReference type="Proteomes" id="UP000663305">
    <property type="component" value="Plasmid pHSR-Bgl01"/>
</dbReference>
<reference evidence="1" key="1">
    <citation type="submission" date="2020-11" db="EMBL/GenBank/DDBJ databases">
        <title>Carbohydrate-dependent, anaerobic sulfur respiration: A novel catabolism in halophilic archaea.</title>
        <authorList>
            <person name="Sorokin D.Y."/>
            <person name="Messina E."/>
            <person name="Smedile F."/>
            <person name="La Cono V."/>
            <person name="Hallsworth J.E."/>
            <person name="Yakimov M.M."/>
        </authorList>
    </citation>
    <scope>NUCLEOTIDE SEQUENCE</scope>
    <source>
        <strain evidence="1">HSR-Bgl</strain>
        <plasmid evidence="1">pHSR-Bgl01</plasmid>
    </source>
</reference>
<name>A0A897NL01_9EURY</name>
<protein>
    <submittedName>
        <fullName evidence="1">Transposable element</fullName>
    </submittedName>
</protein>
<geneLocation type="plasmid" evidence="1 2">
    <name>pHSR-Bgl01</name>
</geneLocation>
<proteinExistence type="predicted"/>
<organism evidence="1 2">
    <name type="scientific">Halapricum desulfuricans</name>
    <dbReference type="NCBI Taxonomy" id="2841257"/>
    <lineage>
        <taxon>Archaea</taxon>
        <taxon>Methanobacteriati</taxon>
        <taxon>Methanobacteriota</taxon>
        <taxon>Stenosarchaea group</taxon>
        <taxon>Halobacteria</taxon>
        <taxon>Halobacteriales</taxon>
        <taxon>Haloarculaceae</taxon>
        <taxon>Halapricum</taxon>
    </lineage>
</organism>
<evidence type="ECO:0000313" key="2">
    <source>
        <dbReference type="Proteomes" id="UP000663305"/>
    </source>
</evidence>
<accession>A0A897NL01</accession>
<keyword evidence="1" id="KW-0614">Plasmid</keyword>
<evidence type="ECO:0000313" key="1">
    <source>
        <dbReference type="EMBL" id="QSG13457.1"/>
    </source>
</evidence>